<protein>
    <submittedName>
        <fullName evidence="1">Uncharacterized protein</fullName>
    </submittedName>
</protein>
<evidence type="ECO:0000313" key="2">
    <source>
        <dbReference type="Proteomes" id="UP000054279"/>
    </source>
</evidence>
<proteinExistence type="predicted"/>
<dbReference type="OrthoDB" id="3261851at2759"/>
<sequence length="149" mass="16360">MAAALSSNAAWLQSAISELLISPYIHFRAPAAIGIRLGPGPIDVFSTRFNNDFTPNRVDREELKQRLLGLQQHYSPDTVTFETPATGTSSDHNEVHVTFTGLSKETGPYKVAIDANVKETSGTRKISSINMEGNPELFRKKASSEKIEL</sequence>
<gene>
    <name evidence="1" type="ORF">M422DRAFT_34279</name>
</gene>
<dbReference type="Proteomes" id="UP000054279">
    <property type="component" value="Unassembled WGS sequence"/>
</dbReference>
<accession>A0A0C9U0N4</accession>
<organism evidence="1 2">
    <name type="scientific">Sphaerobolus stellatus (strain SS14)</name>
    <dbReference type="NCBI Taxonomy" id="990650"/>
    <lineage>
        <taxon>Eukaryota</taxon>
        <taxon>Fungi</taxon>
        <taxon>Dikarya</taxon>
        <taxon>Basidiomycota</taxon>
        <taxon>Agaricomycotina</taxon>
        <taxon>Agaricomycetes</taxon>
        <taxon>Phallomycetidae</taxon>
        <taxon>Geastrales</taxon>
        <taxon>Sphaerobolaceae</taxon>
        <taxon>Sphaerobolus</taxon>
    </lineage>
</organism>
<name>A0A0C9U0N4_SPHS4</name>
<dbReference type="EMBL" id="KN837179">
    <property type="protein sequence ID" value="KIJ36308.1"/>
    <property type="molecule type" value="Genomic_DNA"/>
</dbReference>
<dbReference type="HOGENOM" id="CLU_119165_0_0_1"/>
<keyword evidence="2" id="KW-1185">Reference proteome</keyword>
<dbReference type="AlphaFoldDB" id="A0A0C9U0N4"/>
<evidence type="ECO:0000313" key="1">
    <source>
        <dbReference type="EMBL" id="KIJ36308.1"/>
    </source>
</evidence>
<reference evidence="1 2" key="1">
    <citation type="submission" date="2014-06" db="EMBL/GenBank/DDBJ databases">
        <title>Evolutionary Origins and Diversification of the Mycorrhizal Mutualists.</title>
        <authorList>
            <consortium name="DOE Joint Genome Institute"/>
            <consortium name="Mycorrhizal Genomics Consortium"/>
            <person name="Kohler A."/>
            <person name="Kuo A."/>
            <person name="Nagy L.G."/>
            <person name="Floudas D."/>
            <person name="Copeland A."/>
            <person name="Barry K.W."/>
            <person name="Cichocki N."/>
            <person name="Veneault-Fourrey C."/>
            <person name="LaButti K."/>
            <person name="Lindquist E.A."/>
            <person name="Lipzen A."/>
            <person name="Lundell T."/>
            <person name="Morin E."/>
            <person name="Murat C."/>
            <person name="Riley R."/>
            <person name="Ohm R."/>
            <person name="Sun H."/>
            <person name="Tunlid A."/>
            <person name="Henrissat B."/>
            <person name="Grigoriev I.V."/>
            <person name="Hibbett D.S."/>
            <person name="Martin F."/>
        </authorList>
    </citation>
    <scope>NUCLEOTIDE SEQUENCE [LARGE SCALE GENOMIC DNA]</scope>
    <source>
        <strain evidence="1 2">SS14</strain>
    </source>
</reference>